<dbReference type="Gene3D" id="1.10.30.10">
    <property type="entry name" value="High mobility group box domain"/>
    <property type="match status" value="1"/>
</dbReference>
<evidence type="ECO:0000256" key="3">
    <source>
        <dbReference type="PROSITE-ProRule" id="PRU00267"/>
    </source>
</evidence>
<comment type="caution">
    <text evidence="6">The sequence shown here is derived from an EMBL/GenBank/DDBJ whole genome shotgun (WGS) entry which is preliminary data.</text>
</comment>
<dbReference type="PROSITE" id="PS50118">
    <property type="entry name" value="HMG_BOX_2"/>
    <property type="match status" value="1"/>
</dbReference>
<evidence type="ECO:0000313" key="7">
    <source>
        <dbReference type="Proteomes" id="UP001303647"/>
    </source>
</evidence>
<dbReference type="AlphaFoldDB" id="A0AAN7CKM8"/>
<sequence>MPSMSPQTKSQESLQRYKLHKSRGGSVIKRLPLTTAPKGRFAGLLPGPLSELTDFAHVPLADLEAYVTRSPATREAEMETRRRMGHIRRPLNSFLLYRKCYRERAKAFCQAHDPEAHISDRPISSVCGASWRMESNEVKANFAEWALRELKGFESTFPDYQYRPRRLVPLRMTTNVQGKGPSSEGELDSDELAMFTQQCPVSEPSSFTHWEQQGTADPSMAAVASQQPQFHLPAISWDGFDFRQSWPHQASFCPPQLSHYPFTMDVSCPPARLATSVTGAQIPDIQYLFSSSQENTLTQQHLAPMLCSRCKCEVSSADADTESELLIDPTLGDFLQDAVATANSPQTSEDTIVVTVGHDAESSKAKADEQWEECFEKMKSEESEEEFWKMLEYAIP</sequence>
<dbReference type="GO" id="GO:0000981">
    <property type="term" value="F:DNA-binding transcription factor activity, RNA polymerase II-specific"/>
    <property type="evidence" value="ECO:0007669"/>
    <property type="project" value="TreeGrafter"/>
</dbReference>
<feature type="domain" description="HMG box" evidence="5">
    <location>
        <begin position="87"/>
        <end position="161"/>
    </location>
</feature>
<dbReference type="GO" id="GO:0005634">
    <property type="term" value="C:nucleus"/>
    <property type="evidence" value="ECO:0007669"/>
    <property type="project" value="UniProtKB-UniRule"/>
</dbReference>
<reference evidence="6" key="1">
    <citation type="journal article" date="2023" name="Mol. Phylogenet. Evol.">
        <title>Genome-scale phylogeny and comparative genomics of the fungal order Sordariales.</title>
        <authorList>
            <person name="Hensen N."/>
            <person name="Bonometti L."/>
            <person name="Westerberg I."/>
            <person name="Brannstrom I.O."/>
            <person name="Guillou S."/>
            <person name="Cros-Aarteil S."/>
            <person name="Calhoun S."/>
            <person name="Haridas S."/>
            <person name="Kuo A."/>
            <person name="Mondo S."/>
            <person name="Pangilinan J."/>
            <person name="Riley R."/>
            <person name="LaButti K."/>
            <person name="Andreopoulos B."/>
            <person name="Lipzen A."/>
            <person name="Chen C."/>
            <person name="Yan M."/>
            <person name="Daum C."/>
            <person name="Ng V."/>
            <person name="Clum A."/>
            <person name="Steindorff A."/>
            <person name="Ohm R.A."/>
            <person name="Martin F."/>
            <person name="Silar P."/>
            <person name="Natvig D.O."/>
            <person name="Lalanne C."/>
            <person name="Gautier V."/>
            <person name="Ament-Velasquez S.L."/>
            <person name="Kruys A."/>
            <person name="Hutchinson M.I."/>
            <person name="Powell A.J."/>
            <person name="Barry K."/>
            <person name="Miller A.N."/>
            <person name="Grigoriev I.V."/>
            <person name="Debuchy R."/>
            <person name="Gladieux P."/>
            <person name="Hiltunen Thoren M."/>
            <person name="Johannesson H."/>
        </authorList>
    </citation>
    <scope>NUCLEOTIDE SEQUENCE</scope>
    <source>
        <strain evidence="6">CBS 359.72</strain>
    </source>
</reference>
<feature type="compositionally biased region" description="Polar residues" evidence="4">
    <location>
        <begin position="1"/>
        <end position="14"/>
    </location>
</feature>
<feature type="region of interest" description="Disordered" evidence="4">
    <location>
        <begin position="1"/>
        <end position="21"/>
    </location>
</feature>
<dbReference type="EMBL" id="MU857775">
    <property type="protein sequence ID" value="KAK4243864.1"/>
    <property type="molecule type" value="Genomic_DNA"/>
</dbReference>
<dbReference type="GO" id="GO:0000978">
    <property type="term" value="F:RNA polymerase II cis-regulatory region sequence-specific DNA binding"/>
    <property type="evidence" value="ECO:0007669"/>
    <property type="project" value="TreeGrafter"/>
</dbReference>
<dbReference type="SUPFAM" id="SSF47095">
    <property type="entry name" value="HMG-box"/>
    <property type="match status" value="1"/>
</dbReference>
<evidence type="ECO:0000256" key="2">
    <source>
        <dbReference type="ARBA" id="ARBA00023242"/>
    </source>
</evidence>
<evidence type="ECO:0000313" key="6">
    <source>
        <dbReference type="EMBL" id="KAK4243864.1"/>
    </source>
</evidence>
<dbReference type="Pfam" id="PF00505">
    <property type="entry name" value="HMG_box"/>
    <property type="match status" value="1"/>
</dbReference>
<keyword evidence="1 3" id="KW-0238">DNA-binding</keyword>
<proteinExistence type="predicted"/>
<dbReference type="SMART" id="SM00398">
    <property type="entry name" value="HMG"/>
    <property type="match status" value="1"/>
</dbReference>
<keyword evidence="7" id="KW-1185">Reference proteome</keyword>
<dbReference type="Proteomes" id="UP001303647">
    <property type="component" value="Unassembled WGS sequence"/>
</dbReference>
<evidence type="ECO:0000256" key="1">
    <source>
        <dbReference type="ARBA" id="ARBA00023125"/>
    </source>
</evidence>
<gene>
    <name evidence="6" type="ORF">C7999DRAFT_35796</name>
</gene>
<protein>
    <recommendedName>
        <fullName evidence="5">HMG box domain-containing protein</fullName>
    </recommendedName>
</protein>
<organism evidence="6 7">
    <name type="scientific">Corynascus novoguineensis</name>
    <dbReference type="NCBI Taxonomy" id="1126955"/>
    <lineage>
        <taxon>Eukaryota</taxon>
        <taxon>Fungi</taxon>
        <taxon>Dikarya</taxon>
        <taxon>Ascomycota</taxon>
        <taxon>Pezizomycotina</taxon>
        <taxon>Sordariomycetes</taxon>
        <taxon>Sordariomycetidae</taxon>
        <taxon>Sordariales</taxon>
        <taxon>Chaetomiaceae</taxon>
        <taxon>Corynascus</taxon>
    </lineage>
</organism>
<dbReference type="PANTHER" id="PTHR45789">
    <property type="entry name" value="FI18025P1"/>
    <property type="match status" value="1"/>
</dbReference>
<keyword evidence="2 3" id="KW-0539">Nucleus</keyword>
<dbReference type="InterPro" id="IPR009071">
    <property type="entry name" value="HMG_box_dom"/>
</dbReference>
<evidence type="ECO:0000259" key="5">
    <source>
        <dbReference type="PROSITE" id="PS50118"/>
    </source>
</evidence>
<reference evidence="6" key="2">
    <citation type="submission" date="2023-05" db="EMBL/GenBank/DDBJ databases">
        <authorList>
            <consortium name="Lawrence Berkeley National Laboratory"/>
            <person name="Steindorff A."/>
            <person name="Hensen N."/>
            <person name="Bonometti L."/>
            <person name="Westerberg I."/>
            <person name="Brannstrom I.O."/>
            <person name="Guillou S."/>
            <person name="Cros-Aarteil S."/>
            <person name="Calhoun S."/>
            <person name="Haridas S."/>
            <person name="Kuo A."/>
            <person name="Mondo S."/>
            <person name="Pangilinan J."/>
            <person name="Riley R."/>
            <person name="Labutti K."/>
            <person name="Andreopoulos B."/>
            <person name="Lipzen A."/>
            <person name="Chen C."/>
            <person name="Yanf M."/>
            <person name="Daum C."/>
            <person name="Ng V."/>
            <person name="Clum A."/>
            <person name="Ohm R."/>
            <person name="Martin F."/>
            <person name="Silar P."/>
            <person name="Natvig D."/>
            <person name="Lalanne C."/>
            <person name="Gautier V."/>
            <person name="Ament-Velasquez S.L."/>
            <person name="Kruys A."/>
            <person name="Hutchinson M.I."/>
            <person name="Powell A.J."/>
            <person name="Barry K."/>
            <person name="Miller A.N."/>
            <person name="Grigoriev I.V."/>
            <person name="Debuchy R."/>
            <person name="Gladieux P."/>
            <person name="Thoren M.H."/>
            <person name="Johannesson H."/>
        </authorList>
    </citation>
    <scope>NUCLEOTIDE SEQUENCE</scope>
    <source>
        <strain evidence="6">CBS 359.72</strain>
    </source>
</reference>
<dbReference type="PANTHER" id="PTHR45789:SF2">
    <property type="entry name" value="FI18025P1"/>
    <property type="match status" value="1"/>
</dbReference>
<dbReference type="InterPro" id="IPR051356">
    <property type="entry name" value="SOX/SOX-like_TF"/>
</dbReference>
<dbReference type="InterPro" id="IPR036910">
    <property type="entry name" value="HMG_box_dom_sf"/>
</dbReference>
<feature type="DNA-binding region" description="HMG box" evidence="3">
    <location>
        <begin position="87"/>
        <end position="161"/>
    </location>
</feature>
<evidence type="ECO:0000256" key="4">
    <source>
        <dbReference type="SAM" id="MobiDB-lite"/>
    </source>
</evidence>
<accession>A0AAN7CKM8</accession>
<name>A0AAN7CKM8_9PEZI</name>